<evidence type="ECO:0000256" key="1">
    <source>
        <dbReference type="ARBA" id="ARBA00010199"/>
    </source>
</evidence>
<reference evidence="3" key="1">
    <citation type="submission" date="2020-03" db="EMBL/GenBank/DDBJ databases">
        <title>Hybrid Assembly of Korean Phytophthora infestans isolates.</title>
        <authorList>
            <person name="Prokchorchik M."/>
            <person name="Lee Y."/>
            <person name="Seo J."/>
            <person name="Cho J.-H."/>
            <person name="Park Y.-E."/>
            <person name="Jang D.-C."/>
            <person name="Im J.-S."/>
            <person name="Choi J.-G."/>
            <person name="Park H.-J."/>
            <person name="Lee G.-B."/>
            <person name="Lee Y.-G."/>
            <person name="Hong S.-Y."/>
            <person name="Cho K."/>
            <person name="Sohn K.H."/>
        </authorList>
    </citation>
    <scope>NUCLEOTIDE SEQUENCE</scope>
    <source>
        <strain evidence="3">KR_2_A2</strain>
    </source>
</reference>
<feature type="transmembrane region" description="Helical" evidence="2">
    <location>
        <begin position="125"/>
        <end position="145"/>
    </location>
</feature>
<dbReference type="PANTHER" id="PTHR11206">
    <property type="entry name" value="MULTIDRUG RESISTANCE PROTEIN"/>
    <property type="match status" value="1"/>
</dbReference>
<comment type="similarity">
    <text evidence="1">Belongs to the multi antimicrobial extrusion (MATE) (TC 2.A.66.1) family.</text>
</comment>
<evidence type="ECO:0000313" key="4">
    <source>
        <dbReference type="Proteomes" id="UP000704712"/>
    </source>
</evidence>
<dbReference type="GO" id="GO:0015297">
    <property type="term" value="F:antiporter activity"/>
    <property type="evidence" value="ECO:0007669"/>
    <property type="project" value="InterPro"/>
</dbReference>
<dbReference type="Proteomes" id="UP000704712">
    <property type="component" value="Unassembled WGS sequence"/>
</dbReference>
<keyword evidence="2" id="KW-0812">Transmembrane</keyword>
<dbReference type="GO" id="GO:0016020">
    <property type="term" value="C:membrane"/>
    <property type="evidence" value="ECO:0007669"/>
    <property type="project" value="InterPro"/>
</dbReference>
<name>A0A8S9UIU1_PHYIN</name>
<feature type="transmembrane region" description="Helical" evidence="2">
    <location>
        <begin position="53"/>
        <end position="76"/>
    </location>
</feature>
<dbReference type="Pfam" id="PF01554">
    <property type="entry name" value="MatE"/>
    <property type="match status" value="1"/>
</dbReference>
<keyword evidence="2" id="KW-0472">Membrane</keyword>
<dbReference type="AlphaFoldDB" id="A0A8S9UIU1"/>
<feature type="transmembrane region" description="Helical" evidence="2">
    <location>
        <begin position="12"/>
        <end position="32"/>
    </location>
</feature>
<keyword evidence="2" id="KW-1133">Transmembrane helix</keyword>
<dbReference type="EMBL" id="JAACNO010001608">
    <property type="protein sequence ID" value="KAF4138864.1"/>
    <property type="molecule type" value="Genomic_DNA"/>
</dbReference>
<feature type="transmembrane region" description="Helical" evidence="2">
    <location>
        <begin position="96"/>
        <end position="113"/>
    </location>
</feature>
<evidence type="ECO:0000313" key="3">
    <source>
        <dbReference type="EMBL" id="KAF4138864.1"/>
    </source>
</evidence>
<gene>
    <name evidence="3" type="ORF">GN958_ATG11821</name>
</gene>
<dbReference type="InterPro" id="IPR002528">
    <property type="entry name" value="MATE_fam"/>
</dbReference>
<organism evidence="3 4">
    <name type="scientific">Phytophthora infestans</name>
    <name type="common">Potato late blight agent</name>
    <name type="synonym">Botrytis infestans</name>
    <dbReference type="NCBI Taxonomy" id="4787"/>
    <lineage>
        <taxon>Eukaryota</taxon>
        <taxon>Sar</taxon>
        <taxon>Stramenopiles</taxon>
        <taxon>Oomycota</taxon>
        <taxon>Peronosporomycetes</taxon>
        <taxon>Peronosporales</taxon>
        <taxon>Peronosporaceae</taxon>
        <taxon>Phytophthora</taxon>
    </lineage>
</organism>
<sequence length="228" mass="24984">MDSPYTQQYVDAATLSTMLLNLTNYSICFGLSSALDTLCSQAYGAKRYDKIGVYFQAGVLVLAAVFGPIFLLNWYTESVVVSLGQDEEISKLAQTFSRWMLVGMPFVVLYKLVRKVLQAQNIMKTLVTIATIGNVVNIITGYVLAYHTPMGFDGRLVEISGKYYSASTINSILLLPPRSLESVVEWLEPQGSASTRGALHAPGHSWLLDDDDGVGRVRAADVDGWRAA</sequence>
<evidence type="ECO:0000256" key="2">
    <source>
        <dbReference type="SAM" id="Phobius"/>
    </source>
</evidence>
<protein>
    <submittedName>
        <fullName evidence="3">MatE</fullName>
    </submittedName>
</protein>
<proteinExistence type="inferred from homology"/>
<accession>A0A8S9UIU1</accession>
<comment type="caution">
    <text evidence="3">The sequence shown here is derived from an EMBL/GenBank/DDBJ whole genome shotgun (WGS) entry which is preliminary data.</text>
</comment>
<dbReference type="GO" id="GO:0042910">
    <property type="term" value="F:xenobiotic transmembrane transporter activity"/>
    <property type="evidence" value="ECO:0007669"/>
    <property type="project" value="InterPro"/>
</dbReference>